<feature type="disulfide bond" evidence="6">
    <location>
        <begin position="166"/>
        <end position="188"/>
    </location>
</feature>
<accession>A0ABM3LDJ8</accession>
<dbReference type="InterPro" id="IPR006026">
    <property type="entry name" value="Peptidase_Metallo"/>
</dbReference>
<keyword evidence="6" id="KW-1015">Disulfide bond</keyword>
<feature type="signal peptide" evidence="7">
    <location>
        <begin position="1"/>
        <end position="24"/>
    </location>
</feature>
<evidence type="ECO:0000256" key="1">
    <source>
        <dbReference type="ARBA" id="ARBA00022670"/>
    </source>
</evidence>
<comment type="caution">
    <text evidence="6">Lacks conserved residue(s) required for the propagation of feature annotation.</text>
</comment>
<name>A0ABM3LDJ8_BICAN</name>
<evidence type="ECO:0000256" key="3">
    <source>
        <dbReference type="ARBA" id="ARBA00022801"/>
    </source>
</evidence>
<sequence length="337" mass="38881">MFFNAYPKMMRVIVLLSLIGYAVCSPPVSKSRDQIEAFREALEKSRIDDGVLLDSRILANPKAYNWENSGKFEGDIILDDDQVEALVSDYAGVEQSTGSRAAFTVANTRWPGNVMIYDFAANHFTNAERDRILNGMRWVEHFSCVRFRRRTNERNFVLITGRATGCYAHVGFSSNRGTHTLNLAPRGCLWHAIIIHELLHNLGFFHMQSAFERYDFVRINWANIQSGTEHNFQRMAQNRVSLLSLPYEYGSCMHYSSHAFSTNGRPTITATRSFQGVMGNDHYVTHWDWLRLRRHYNCPGAWNERDIQELKEEVERTRPLIYDVPLPTEDATDETNV</sequence>
<evidence type="ECO:0000256" key="5">
    <source>
        <dbReference type="ARBA" id="ARBA00023049"/>
    </source>
</evidence>
<dbReference type="GeneID" id="112056962"/>
<keyword evidence="3 6" id="KW-0378">Hydrolase</keyword>
<dbReference type="SUPFAM" id="SSF55486">
    <property type="entry name" value="Metalloproteases ('zincins'), catalytic domain"/>
    <property type="match status" value="1"/>
</dbReference>
<dbReference type="Pfam" id="PF01400">
    <property type="entry name" value="Astacin"/>
    <property type="match status" value="1"/>
</dbReference>
<keyword evidence="4 6" id="KW-0862">Zinc</keyword>
<dbReference type="PROSITE" id="PS51864">
    <property type="entry name" value="ASTACIN"/>
    <property type="match status" value="1"/>
</dbReference>
<dbReference type="PANTHER" id="PTHR10127:SF780">
    <property type="entry name" value="METALLOENDOPEPTIDASE"/>
    <property type="match status" value="1"/>
</dbReference>
<keyword evidence="7" id="KW-0732">Signal</keyword>
<dbReference type="SMART" id="SM00235">
    <property type="entry name" value="ZnMc"/>
    <property type="match status" value="1"/>
</dbReference>
<organism evidence="9 10">
    <name type="scientific">Bicyclus anynana</name>
    <name type="common">Squinting bush brown butterfly</name>
    <dbReference type="NCBI Taxonomy" id="110368"/>
    <lineage>
        <taxon>Eukaryota</taxon>
        <taxon>Metazoa</taxon>
        <taxon>Ecdysozoa</taxon>
        <taxon>Arthropoda</taxon>
        <taxon>Hexapoda</taxon>
        <taxon>Insecta</taxon>
        <taxon>Pterygota</taxon>
        <taxon>Neoptera</taxon>
        <taxon>Endopterygota</taxon>
        <taxon>Lepidoptera</taxon>
        <taxon>Glossata</taxon>
        <taxon>Ditrysia</taxon>
        <taxon>Papilionoidea</taxon>
        <taxon>Nymphalidae</taxon>
        <taxon>Satyrinae</taxon>
        <taxon>Satyrini</taxon>
        <taxon>Mycalesina</taxon>
        <taxon>Bicyclus</taxon>
    </lineage>
</organism>
<feature type="binding site" evidence="6">
    <location>
        <position position="200"/>
    </location>
    <ligand>
        <name>Zn(2+)</name>
        <dbReference type="ChEBI" id="CHEBI:29105"/>
        <note>catalytic</note>
    </ligand>
</feature>
<evidence type="ECO:0000256" key="6">
    <source>
        <dbReference type="PROSITE-ProRule" id="PRU01211"/>
    </source>
</evidence>
<proteinExistence type="predicted"/>
<protein>
    <recommendedName>
        <fullName evidence="7">Metalloendopeptidase</fullName>
        <ecNumber evidence="7">3.4.24.-</ecNumber>
    </recommendedName>
</protein>
<gene>
    <name evidence="10" type="primary">LOC112056962</name>
</gene>
<feature type="domain" description="Peptidase M12A" evidence="8">
    <location>
        <begin position="101"/>
        <end position="299"/>
    </location>
</feature>
<dbReference type="PANTHER" id="PTHR10127">
    <property type="entry name" value="DISCOIDIN, CUB, EGF, LAMININ , AND ZINC METALLOPROTEASE DOMAIN CONTAINING"/>
    <property type="match status" value="1"/>
</dbReference>
<keyword evidence="5 6" id="KW-0482">Metalloprotease</keyword>
<comment type="cofactor">
    <cofactor evidence="6 7">
        <name>Zn(2+)</name>
        <dbReference type="ChEBI" id="CHEBI:29105"/>
    </cofactor>
    <text evidence="6 7">Binds 1 zinc ion per subunit.</text>
</comment>
<feature type="binding site" evidence="6">
    <location>
        <position position="206"/>
    </location>
    <ligand>
        <name>Zn(2+)</name>
        <dbReference type="ChEBI" id="CHEBI:29105"/>
        <note>catalytic</note>
    </ligand>
</feature>
<feature type="active site" evidence="6">
    <location>
        <position position="197"/>
    </location>
</feature>
<evidence type="ECO:0000256" key="4">
    <source>
        <dbReference type="ARBA" id="ARBA00022833"/>
    </source>
</evidence>
<dbReference type="InterPro" id="IPR024079">
    <property type="entry name" value="MetalloPept_cat_dom_sf"/>
</dbReference>
<evidence type="ECO:0000256" key="2">
    <source>
        <dbReference type="ARBA" id="ARBA00022723"/>
    </source>
</evidence>
<dbReference type="PRINTS" id="PR00480">
    <property type="entry name" value="ASTACIN"/>
</dbReference>
<evidence type="ECO:0000259" key="8">
    <source>
        <dbReference type="PROSITE" id="PS51864"/>
    </source>
</evidence>
<evidence type="ECO:0000256" key="7">
    <source>
        <dbReference type="RuleBase" id="RU361183"/>
    </source>
</evidence>
<dbReference type="RefSeq" id="XP_052737140.1">
    <property type="nucleotide sequence ID" value="XM_052881180.1"/>
</dbReference>
<dbReference type="Gene3D" id="3.40.390.10">
    <property type="entry name" value="Collagenase (Catalytic Domain)"/>
    <property type="match status" value="1"/>
</dbReference>
<reference evidence="10" key="1">
    <citation type="submission" date="2025-08" db="UniProtKB">
        <authorList>
            <consortium name="RefSeq"/>
        </authorList>
    </citation>
    <scope>IDENTIFICATION</scope>
</reference>
<feature type="binding site" evidence="6">
    <location>
        <position position="196"/>
    </location>
    <ligand>
        <name>Zn(2+)</name>
        <dbReference type="ChEBI" id="CHEBI:29105"/>
        <note>catalytic</note>
    </ligand>
</feature>
<dbReference type="EC" id="3.4.24.-" evidence="7"/>
<dbReference type="InterPro" id="IPR001506">
    <property type="entry name" value="Peptidase_M12A"/>
</dbReference>
<keyword evidence="2 6" id="KW-0479">Metal-binding</keyword>
<keyword evidence="1 6" id="KW-0645">Protease</keyword>
<dbReference type="Proteomes" id="UP001652582">
    <property type="component" value="Chromosome 4"/>
</dbReference>
<evidence type="ECO:0000313" key="9">
    <source>
        <dbReference type="Proteomes" id="UP001652582"/>
    </source>
</evidence>
<evidence type="ECO:0000313" key="10">
    <source>
        <dbReference type="RefSeq" id="XP_052737140.1"/>
    </source>
</evidence>
<keyword evidence="9" id="KW-1185">Reference proteome</keyword>
<feature type="chain" id="PRO_5045007100" description="Metalloendopeptidase" evidence="7">
    <location>
        <begin position="25"/>
        <end position="337"/>
    </location>
</feature>
<dbReference type="InterPro" id="IPR034035">
    <property type="entry name" value="Astacin-like_dom"/>
</dbReference>
<dbReference type="CDD" id="cd04280">
    <property type="entry name" value="ZnMc_astacin_like"/>
    <property type="match status" value="1"/>
</dbReference>